<proteinExistence type="predicted"/>
<evidence type="ECO:0000313" key="1">
    <source>
        <dbReference type="EMBL" id="CAG8817958.1"/>
    </source>
</evidence>
<accession>A0ABN7W673</accession>
<evidence type="ECO:0000313" key="2">
    <source>
        <dbReference type="Proteomes" id="UP000789901"/>
    </source>
</evidence>
<keyword evidence="2" id="KW-1185">Reference proteome</keyword>
<protein>
    <submittedName>
        <fullName evidence="1">29779_t:CDS:1</fullName>
    </submittedName>
</protein>
<comment type="caution">
    <text evidence="1">The sequence shown here is derived from an EMBL/GenBank/DDBJ whole genome shotgun (WGS) entry which is preliminary data.</text>
</comment>
<sequence>YAIRALTLEQGEELQERIDENFNGPLDDEQIPAALDFILEVLEYIITKGGEEIVYTKWSDVETKVKKVKRKAFRHYQRLAKKGHTYEMDDPYDASWYCRKDGKLEMVGKRRPQSNKTRRKVPTNYKKIISEMESEEFDQGKEEKVEVVYTEPREIVDGKALDQNYLRRTKEKEATYFEVNLPGTRTPVAAPKVLDKKEKEGGINNKENGYEELLQKVLNVCNALTGEIVKTKEETTGMNAALELEGLVLNEIKGFDSEILVKEGLEKDKNPMFESTEDLERSHGYEMDELDSLELYFQDRTEVGKDNFIREKDKTYRLESITETDHASCEVLEEFNQKKKKKMETVPTEPKEMADGEALEFLSGIIEKGSCPISRQDYTLKTREEEAKYFDLLAQTEGDRETFEERSVEEWHEDRYGRPLDGDALGHACDLWIKKVTKFRGMIKKKENNKPKEAPGIEITNEIIIVEIIYSADVSGVDEAIELYCRDKVKMGIGSMKNVDETNKVECCYWDRIGVNKAYEWCFEDTEDDNSASKFDPGGFWRRKLQLRRIKKETLEENNDNSDEEKDNKTKKFLKGEDLSLACERWNGRYQTGDKKSYNLPILDQEVIQNTEYAVSGECVMSEVGYINECVDIAKIVDNKIVNQLFDPGGSTFLKAKETALE</sequence>
<gene>
    <name evidence="1" type="ORF">GMARGA_LOCUS26936</name>
</gene>
<dbReference type="EMBL" id="CAJVQB010032169">
    <property type="protein sequence ID" value="CAG8817958.1"/>
    <property type="molecule type" value="Genomic_DNA"/>
</dbReference>
<reference evidence="1 2" key="1">
    <citation type="submission" date="2021-06" db="EMBL/GenBank/DDBJ databases">
        <authorList>
            <person name="Kallberg Y."/>
            <person name="Tangrot J."/>
            <person name="Rosling A."/>
        </authorList>
    </citation>
    <scope>NUCLEOTIDE SEQUENCE [LARGE SCALE GENOMIC DNA]</scope>
    <source>
        <strain evidence="1 2">120-4 pot B 10/14</strain>
    </source>
</reference>
<feature type="non-terminal residue" evidence="1">
    <location>
        <position position="662"/>
    </location>
</feature>
<name>A0ABN7W673_GIGMA</name>
<organism evidence="1 2">
    <name type="scientific">Gigaspora margarita</name>
    <dbReference type="NCBI Taxonomy" id="4874"/>
    <lineage>
        <taxon>Eukaryota</taxon>
        <taxon>Fungi</taxon>
        <taxon>Fungi incertae sedis</taxon>
        <taxon>Mucoromycota</taxon>
        <taxon>Glomeromycotina</taxon>
        <taxon>Glomeromycetes</taxon>
        <taxon>Diversisporales</taxon>
        <taxon>Gigasporaceae</taxon>
        <taxon>Gigaspora</taxon>
    </lineage>
</organism>
<dbReference type="Proteomes" id="UP000789901">
    <property type="component" value="Unassembled WGS sequence"/>
</dbReference>
<feature type="non-terminal residue" evidence="1">
    <location>
        <position position="1"/>
    </location>
</feature>